<dbReference type="Gramene" id="ONH96592">
    <property type="protein sequence ID" value="ONH96592"/>
    <property type="gene ID" value="PRUPE_7G139000"/>
</dbReference>
<dbReference type="AlphaFoldDB" id="M5VTY1"/>
<dbReference type="Gene3D" id="3.80.10.10">
    <property type="entry name" value="Ribonuclease Inhibitor"/>
    <property type="match status" value="1"/>
</dbReference>
<protein>
    <recommendedName>
        <fullName evidence="4">NB-ARC domain-containing protein</fullName>
    </recommendedName>
</protein>
<proteinExistence type="predicted"/>
<dbReference type="GO" id="GO:0006952">
    <property type="term" value="P:defense response"/>
    <property type="evidence" value="ECO:0007669"/>
    <property type="project" value="UniProtKB-KW"/>
</dbReference>
<dbReference type="Proteomes" id="UP000006882">
    <property type="component" value="Chromosome G7"/>
</dbReference>
<evidence type="ECO:0000313" key="2">
    <source>
        <dbReference type="EMBL" id="ONH96592.1"/>
    </source>
</evidence>
<evidence type="ECO:0000256" key="1">
    <source>
        <dbReference type="ARBA" id="ARBA00022821"/>
    </source>
</evidence>
<dbReference type="EMBL" id="CM007657">
    <property type="protein sequence ID" value="ONH96592.1"/>
    <property type="molecule type" value="Genomic_DNA"/>
</dbReference>
<evidence type="ECO:0008006" key="4">
    <source>
        <dbReference type="Google" id="ProtNLM"/>
    </source>
</evidence>
<reference evidence="2 3" key="1">
    <citation type="journal article" date="2013" name="Nat. Genet.">
        <title>The high-quality draft genome of peach (Prunus persica) identifies unique patterns of genetic diversity, domestication and genome evolution.</title>
        <authorList>
            <consortium name="International Peach Genome Initiative"/>
            <person name="Verde I."/>
            <person name="Abbott A.G."/>
            <person name="Scalabrin S."/>
            <person name="Jung S."/>
            <person name="Shu S."/>
            <person name="Marroni F."/>
            <person name="Zhebentyayeva T."/>
            <person name="Dettori M.T."/>
            <person name="Grimwood J."/>
            <person name="Cattonaro F."/>
            <person name="Zuccolo A."/>
            <person name="Rossini L."/>
            <person name="Jenkins J."/>
            <person name="Vendramin E."/>
            <person name="Meisel L.A."/>
            <person name="Decroocq V."/>
            <person name="Sosinski B."/>
            <person name="Prochnik S."/>
            <person name="Mitros T."/>
            <person name="Policriti A."/>
            <person name="Cipriani G."/>
            <person name="Dondini L."/>
            <person name="Ficklin S."/>
            <person name="Goodstein D.M."/>
            <person name="Xuan P."/>
            <person name="Del Fabbro C."/>
            <person name="Aramini V."/>
            <person name="Copetti D."/>
            <person name="Gonzalez S."/>
            <person name="Horner D.S."/>
            <person name="Falchi R."/>
            <person name="Lucas S."/>
            <person name="Mica E."/>
            <person name="Maldonado J."/>
            <person name="Lazzari B."/>
            <person name="Bielenberg D."/>
            <person name="Pirona R."/>
            <person name="Miculan M."/>
            <person name="Barakat A."/>
            <person name="Testolin R."/>
            <person name="Stella A."/>
            <person name="Tartarini S."/>
            <person name="Tonutti P."/>
            <person name="Arus P."/>
            <person name="Orellana A."/>
            <person name="Wells C."/>
            <person name="Main D."/>
            <person name="Vizzotto G."/>
            <person name="Silva H."/>
            <person name="Salamini F."/>
            <person name="Schmutz J."/>
            <person name="Morgante M."/>
            <person name="Rokhsar D.S."/>
        </authorList>
    </citation>
    <scope>NUCLEOTIDE SEQUENCE [LARGE SCALE GENOMIC DNA]</scope>
    <source>
        <strain evidence="3">cv. Nemared</strain>
    </source>
</reference>
<dbReference type="HOGENOM" id="CLU_1629868_0_0_1"/>
<dbReference type="PANTHER" id="PTHR36766">
    <property type="entry name" value="PLANT BROAD-SPECTRUM MILDEW RESISTANCE PROTEIN RPW8"/>
    <property type="match status" value="1"/>
</dbReference>
<gene>
    <name evidence="2" type="ORF">PRUPE_7G139000</name>
</gene>
<accession>M5VTY1</accession>
<dbReference type="SUPFAM" id="SSF52058">
    <property type="entry name" value="L domain-like"/>
    <property type="match status" value="1"/>
</dbReference>
<keyword evidence="1" id="KW-0611">Plant defense</keyword>
<dbReference type="InterPro" id="IPR032675">
    <property type="entry name" value="LRR_dom_sf"/>
</dbReference>
<keyword evidence="3" id="KW-1185">Reference proteome</keyword>
<dbReference type="PANTHER" id="PTHR36766:SF3">
    <property type="entry name" value="RPW8 DOMAIN-CONTAINING PROTEIN"/>
    <property type="match status" value="1"/>
</dbReference>
<sequence>MPNVDTFDELVDLFAVQRRRFVFFDDVVLFNNDGYLASWFMREKMTVDSTTIEKPNTRRSASFVISFALRSLASPTVINLSTLPEKIGKLVSLEVLRLRSCTDLLELPGSIRNLKKLKFLDISYCFSIKELPEHIETEILWESFLSLLENIHIKVVKEDINLN</sequence>
<evidence type="ECO:0000313" key="3">
    <source>
        <dbReference type="Proteomes" id="UP000006882"/>
    </source>
</evidence>
<organism evidence="2 3">
    <name type="scientific">Prunus persica</name>
    <name type="common">Peach</name>
    <name type="synonym">Amygdalus persica</name>
    <dbReference type="NCBI Taxonomy" id="3760"/>
    <lineage>
        <taxon>Eukaryota</taxon>
        <taxon>Viridiplantae</taxon>
        <taxon>Streptophyta</taxon>
        <taxon>Embryophyta</taxon>
        <taxon>Tracheophyta</taxon>
        <taxon>Spermatophyta</taxon>
        <taxon>Magnoliopsida</taxon>
        <taxon>eudicotyledons</taxon>
        <taxon>Gunneridae</taxon>
        <taxon>Pentapetalae</taxon>
        <taxon>rosids</taxon>
        <taxon>fabids</taxon>
        <taxon>Rosales</taxon>
        <taxon>Rosaceae</taxon>
        <taxon>Amygdaloideae</taxon>
        <taxon>Amygdaleae</taxon>
        <taxon>Prunus</taxon>
    </lineage>
</organism>
<name>M5VTY1_PRUPE</name>